<evidence type="ECO:0000259" key="7">
    <source>
        <dbReference type="Pfam" id="PF01979"/>
    </source>
</evidence>
<accession>A0A8F9TWX8</accession>
<dbReference type="InterPro" id="IPR032466">
    <property type="entry name" value="Metal_Hydrolase"/>
</dbReference>
<feature type="domain" description="Adenine deaminase C-terminal" evidence="8">
    <location>
        <begin position="375"/>
        <end position="539"/>
    </location>
</feature>
<dbReference type="PANTHER" id="PTHR11113:SF2">
    <property type="entry name" value="ADENINE DEAMINASE"/>
    <property type="match status" value="1"/>
</dbReference>
<dbReference type="InterPro" id="IPR006679">
    <property type="entry name" value="Adenine_deam"/>
</dbReference>
<keyword evidence="3 6" id="KW-0378">Hydrolase</keyword>
<dbReference type="HAMAP" id="MF_01518">
    <property type="entry name" value="Adenine_deamin"/>
    <property type="match status" value="1"/>
</dbReference>
<dbReference type="NCBIfam" id="TIGR01178">
    <property type="entry name" value="ade"/>
    <property type="match status" value="1"/>
</dbReference>
<evidence type="ECO:0000256" key="5">
    <source>
        <dbReference type="ARBA" id="ARBA00047720"/>
    </source>
</evidence>
<organism evidence="9 10">
    <name type="scientific">Horticoccus luteus</name>
    <dbReference type="NCBI Taxonomy" id="2862869"/>
    <lineage>
        <taxon>Bacteria</taxon>
        <taxon>Pseudomonadati</taxon>
        <taxon>Verrucomicrobiota</taxon>
        <taxon>Opitutia</taxon>
        <taxon>Opitutales</taxon>
        <taxon>Opitutaceae</taxon>
        <taxon>Horticoccus</taxon>
    </lineage>
</organism>
<evidence type="ECO:0000259" key="8">
    <source>
        <dbReference type="Pfam" id="PF13382"/>
    </source>
</evidence>
<dbReference type="PANTHER" id="PTHR11113">
    <property type="entry name" value="N-ACETYLGLUCOSAMINE-6-PHOSPHATE DEACETYLASE"/>
    <property type="match status" value="1"/>
</dbReference>
<comment type="catalytic activity">
    <reaction evidence="5 6">
        <text>adenine + H2O + H(+) = hypoxanthine + NH4(+)</text>
        <dbReference type="Rhea" id="RHEA:23688"/>
        <dbReference type="ChEBI" id="CHEBI:15377"/>
        <dbReference type="ChEBI" id="CHEBI:15378"/>
        <dbReference type="ChEBI" id="CHEBI:16708"/>
        <dbReference type="ChEBI" id="CHEBI:17368"/>
        <dbReference type="ChEBI" id="CHEBI:28938"/>
        <dbReference type="EC" id="3.5.4.2"/>
    </reaction>
</comment>
<name>A0A8F9TWX8_9BACT</name>
<evidence type="ECO:0000256" key="1">
    <source>
        <dbReference type="ARBA" id="ARBA00006773"/>
    </source>
</evidence>
<dbReference type="SUPFAM" id="SSF51556">
    <property type="entry name" value="Metallo-dependent hydrolases"/>
    <property type="match status" value="1"/>
</dbReference>
<protein>
    <recommendedName>
        <fullName evidence="2 6">Adenine deaminase</fullName>
        <shortName evidence="6">Adenase</shortName>
        <shortName evidence="6">Adenine aminase</shortName>
        <ecNumber evidence="2 6">3.5.4.2</ecNumber>
    </recommendedName>
</protein>
<evidence type="ECO:0000313" key="10">
    <source>
        <dbReference type="Proteomes" id="UP000825051"/>
    </source>
</evidence>
<dbReference type="CDD" id="cd01295">
    <property type="entry name" value="AdeC"/>
    <property type="match status" value="1"/>
</dbReference>
<sequence length="550" mass="59396">MPASPLRRLSGQIVDVHARRTYPGTVEWRAGRITRLVADPAVRERHLILPGFVDAHIHIESSLLPPAEFARLAVVHGTVATVSDPHEIANVLGPRGVVYMIRDGQRTPFKFNFGAPSCVPATTFETAGATLDAAAVSRLLARRDIRYLAEVMNFPGVLAGDPSLRAMIAAAHARGKQIDGHAPGLRGAQAAAYAAAGPTTDHECFTLEEAHDKLAAGMKILIREGSAARNFAALAPLLRTHPDRVMFCCDDLHPDLLIRRHLDEHVRRALATGADRFDVLRCASVNPVEHYDLDVGLLRAGDPADFIVVDNWRSFRVRRTYLRGELVAAAGRSRLPRQPSATPNQFRARARTAADFAVPAAAGTTLNIIEAINGQLISRHLREPARVVAGHAVTDLPRDLLKIAVVNRYTPRAPLAIGFIRGFGLRAGALASSVAHDSHNIVAVGADDASLAAAVNLVIAHRGGLSVVGRGRRAVLPLPIAGLMSDRDGRTVARRYTALDHLAKRLGSKLDAPFMTLSFMALLVIPDLKLSDRGLFSATRWNFVPPTEPL</sequence>
<evidence type="ECO:0000313" key="9">
    <source>
        <dbReference type="EMBL" id="QYM79067.1"/>
    </source>
</evidence>
<evidence type="ECO:0000256" key="4">
    <source>
        <dbReference type="ARBA" id="ARBA00023211"/>
    </source>
</evidence>
<gene>
    <name evidence="6 9" type="primary">ade</name>
    <name evidence="9" type="ORF">K0B96_00180</name>
</gene>
<comment type="similarity">
    <text evidence="1 6">Belongs to the metallo-dependent hydrolases superfamily. Adenine deaminase family.</text>
</comment>
<dbReference type="InterPro" id="IPR006680">
    <property type="entry name" value="Amidohydro-rel"/>
</dbReference>
<dbReference type="InterPro" id="IPR026912">
    <property type="entry name" value="Adenine_deam_C"/>
</dbReference>
<dbReference type="Pfam" id="PF13382">
    <property type="entry name" value="Adenine_deam_C"/>
    <property type="match status" value="1"/>
</dbReference>
<keyword evidence="4 6" id="KW-0464">Manganese</keyword>
<dbReference type="InterPro" id="IPR011059">
    <property type="entry name" value="Metal-dep_hydrolase_composite"/>
</dbReference>
<proteinExistence type="inferred from homology"/>
<dbReference type="EMBL" id="CP080507">
    <property type="protein sequence ID" value="QYM79067.1"/>
    <property type="molecule type" value="Genomic_DNA"/>
</dbReference>
<evidence type="ECO:0000256" key="3">
    <source>
        <dbReference type="ARBA" id="ARBA00022801"/>
    </source>
</evidence>
<feature type="domain" description="Amidohydrolase-related" evidence="7">
    <location>
        <begin position="48"/>
        <end position="327"/>
    </location>
</feature>
<comment type="cofactor">
    <cofactor evidence="6">
        <name>Mn(2+)</name>
        <dbReference type="ChEBI" id="CHEBI:29035"/>
    </cofactor>
</comment>
<dbReference type="GO" id="GO:0006146">
    <property type="term" value="P:adenine catabolic process"/>
    <property type="evidence" value="ECO:0007669"/>
    <property type="project" value="InterPro"/>
</dbReference>
<dbReference type="KEGG" id="ole:K0B96_00180"/>
<reference evidence="9" key="1">
    <citation type="submission" date="2021-08" db="EMBL/GenBank/DDBJ databases">
        <title>Genome of a novel bacterium of the phylum Verrucomicrobia, Oleiharenicola sp. KSB-15.</title>
        <authorList>
            <person name="Chung J.-H."/>
            <person name="Ahn J.-H."/>
            <person name="Yoon Y."/>
            <person name="Kim D.-Y."/>
            <person name="An S.-H."/>
            <person name="Park I."/>
            <person name="Yeon J."/>
        </authorList>
    </citation>
    <scope>NUCLEOTIDE SEQUENCE</scope>
    <source>
        <strain evidence="9">KSB-15</strain>
    </source>
</reference>
<dbReference type="Gene3D" id="2.30.40.10">
    <property type="entry name" value="Urease, subunit C, domain 1"/>
    <property type="match status" value="1"/>
</dbReference>
<keyword evidence="10" id="KW-1185">Reference proteome</keyword>
<dbReference type="Gene3D" id="3.20.20.140">
    <property type="entry name" value="Metal-dependent hydrolases"/>
    <property type="match status" value="1"/>
</dbReference>
<dbReference type="AlphaFoldDB" id="A0A8F9TWX8"/>
<dbReference type="Proteomes" id="UP000825051">
    <property type="component" value="Chromosome"/>
</dbReference>
<dbReference type="Pfam" id="PF01979">
    <property type="entry name" value="Amidohydro_1"/>
    <property type="match status" value="1"/>
</dbReference>
<evidence type="ECO:0000256" key="2">
    <source>
        <dbReference type="ARBA" id="ARBA00012782"/>
    </source>
</evidence>
<dbReference type="RefSeq" id="WP_220162420.1">
    <property type="nucleotide sequence ID" value="NZ_CP080507.1"/>
</dbReference>
<dbReference type="GO" id="GO:0000034">
    <property type="term" value="F:adenine deaminase activity"/>
    <property type="evidence" value="ECO:0007669"/>
    <property type="project" value="UniProtKB-UniRule"/>
</dbReference>
<dbReference type="EC" id="3.5.4.2" evidence="2 6"/>
<evidence type="ECO:0000256" key="6">
    <source>
        <dbReference type="HAMAP-Rule" id="MF_01518"/>
    </source>
</evidence>